<proteinExistence type="predicted"/>
<sequence>MSDMETVGYIHGGSVLMIVTLDLSAGYIQRLFKNDLYSIPEDIESFNKASELITAVWKKTSHLNHGIITGQ</sequence>
<dbReference type="VEuPathDB" id="FungiDB:FUN_006484"/>
<comment type="caution">
    <text evidence="2">The sequence shown here is derived from an EMBL/GenBank/DDBJ whole genome shotgun (WGS) entry which is preliminary data.</text>
</comment>
<evidence type="ECO:0000313" key="3">
    <source>
        <dbReference type="Proteomes" id="UP000234323"/>
    </source>
</evidence>
<keyword evidence="1" id="KW-1133">Transmembrane helix</keyword>
<name>A0A2I1HAZ5_9GLOM</name>
<keyword evidence="3" id="KW-1185">Reference proteome</keyword>
<dbReference type="EMBL" id="LLXI01002049">
    <property type="protein sequence ID" value="PKY56054.1"/>
    <property type="molecule type" value="Genomic_DNA"/>
</dbReference>
<organism evidence="2 3">
    <name type="scientific">Rhizophagus irregularis</name>
    <dbReference type="NCBI Taxonomy" id="588596"/>
    <lineage>
        <taxon>Eukaryota</taxon>
        <taxon>Fungi</taxon>
        <taxon>Fungi incertae sedis</taxon>
        <taxon>Mucoromycota</taxon>
        <taxon>Glomeromycotina</taxon>
        <taxon>Glomeromycetes</taxon>
        <taxon>Glomerales</taxon>
        <taxon>Glomeraceae</taxon>
        <taxon>Rhizophagus</taxon>
    </lineage>
</organism>
<keyword evidence="1" id="KW-0812">Transmembrane</keyword>
<feature type="transmembrane region" description="Helical" evidence="1">
    <location>
        <begin position="6"/>
        <end position="28"/>
    </location>
</feature>
<gene>
    <name evidence="2" type="ORF">RhiirA4_549052</name>
</gene>
<accession>A0A2I1HAZ5</accession>
<evidence type="ECO:0000313" key="2">
    <source>
        <dbReference type="EMBL" id="PKY56054.1"/>
    </source>
</evidence>
<protein>
    <submittedName>
        <fullName evidence="2">Uncharacterized protein</fullName>
    </submittedName>
</protein>
<dbReference type="AlphaFoldDB" id="A0A2I1HAZ5"/>
<evidence type="ECO:0000256" key="1">
    <source>
        <dbReference type="SAM" id="Phobius"/>
    </source>
</evidence>
<dbReference type="Proteomes" id="UP000234323">
    <property type="component" value="Unassembled WGS sequence"/>
</dbReference>
<reference evidence="2 3" key="1">
    <citation type="submission" date="2015-10" db="EMBL/GenBank/DDBJ databases">
        <title>Genome analyses suggest a sexual origin of heterokaryosis in a supposedly ancient asexual fungus.</title>
        <authorList>
            <person name="Ropars J."/>
            <person name="Sedzielewska K."/>
            <person name="Noel J."/>
            <person name="Charron P."/>
            <person name="Farinelli L."/>
            <person name="Marton T."/>
            <person name="Kruger M."/>
            <person name="Pelin A."/>
            <person name="Brachmann A."/>
            <person name="Corradi N."/>
        </authorList>
    </citation>
    <scope>NUCLEOTIDE SEQUENCE [LARGE SCALE GENOMIC DNA]</scope>
    <source>
        <strain evidence="2 3">A4</strain>
    </source>
</reference>
<keyword evidence="1" id="KW-0472">Membrane</keyword>